<dbReference type="Pfam" id="PF02771">
    <property type="entry name" value="Acyl-CoA_dh_N"/>
    <property type="match status" value="1"/>
</dbReference>
<evidence type="ECO:0000313" key="11">
    <source>
        <dbReference type="EMBL" id="MFK2825777.1"/>
    </source>
</evidence>
<dbReference type="InterPro" id="IPR009075">
    <property type="entry name" value="AcylCo_DH/oxidase_C"/>
</dbReference>
<organism evidence="11 12">
    <name type="scientific">Bacillus lumedeiriae</name>
    <dbReference type="NCBI Taxonomy" id="3058829"/>
    <lineage>
        <taxon>Bacteria</taxon>
        <taxon>Bacillati</taxon>
        <taxon>Bacillota</taxon>
        <taxon>Bacilli</taxon>
        <taxon>Bacillales</taxon>
        <taxon>Bacillaceae</taxon>
        <taxon>Bacillus</taxon>
    </lineage>
</organism>
<dbReference type="PANTHER" id="PTHR43884:SF25">
    <property type="entry name" value="ACYL-COA DEHYDROGENASE YDBM-RELATED"/>
    <property type="match status" value="1"/>
</dbReference>
<evidence type="ECO:0000313" key="12">
    <source>
        <dbReference type="Proteomes" id="UP001619911"/>
    </source>
</evidence>
<dbReference type="SUPFAM" id="SSF56645">
    <property type="entry name" value="Acyl-CoA dehydrogenase NM domain-like"/>
    <property type="match status" value="1"/>
</dbReference>
<keyword evidence="3 6" id="KW-0285">Flavoprotein</keyword>
<proteinExistence type="inferred from homology"/>
<evidence type="ECO:0000256" key="2">
    <source>
        <dbReference type="ARBA" id="ARBA00009347"/>
    </source>
</evidence>
<dbReference type="GO" id="GO:0016491">
    <property type="term" value="F:oxidoreductase activity"/>
    <property type="evidence" value="ECO:0007669"/>
    <property type="project" value="UniProtKB-KW"/>
</dbReference>
<dbReference type="Pfam" id="PF00441">
    <property type="entry name" value="Acyl-CoA_dh_1"/>
    <property type="match status" value="1"/>
</dbReference>
<feature type="region of interest" description="Disordered" evidence="7">
    <location>
        <begin position="128"/>
        <end position="147"/>
    </location>
</feature>
<evidence type="ECO:0000256" key="6">
    <source>
        <dbReference type="RuleBase" id="RU362125"/>
    </source>
</evidence>
<dbReference type="Pfam" id="PF02770">
    <property type="entry name" value="Acyl-CoA_dh_M"/>
    <property type="match status" value="1"/>
</dbReference>
<comment type="similarity">
    <text evidence="2 6">Belongs to the acyl-CoA dehydrogenase family.</text>
</comment>
<keyword evidence="4 6" id="KW-0274">FAD</keyword>
<evidence type="ECO:0000259" key="8">
    <source>
        <dbReference type="Pfam" id="PF00441"/>
    </source>
</evidence>
<dbReference type="InterPro" id="IPR037069">
    <property type="entry name" value="AcylCoA_DH/ox_N_sf"/>
</dbReference>
<dbReference type="PANTHER" id="PTHR43884">
    <property type="entry name" value="ACYL-COA DEHYDROGENASE"/>
    <property type="match status" value="1"/>
</dbReference>
<evidence type="ECO:0000256" key="3">
    <source>
        <dbReference type="ARBA" id="ARBA00022630"/>
    </source>
</evidence>
<feature type="domain" description="Acyl-CoA dehydrogenase/oxidase N-terminal" evidence="10">
    <location>
        <begin position="12"/>
        <end position="98"/>
    </location>
</feature>
<dbReference type="RefSeq" id="WP_404316638.1">
    <property type="nucleotide sequence ID" value="NZ_JAUIYO010000005.1"/>
</dbReference>
<sequence length="387" mass="43281">MSKKLFITTDTQRDWLQKLEKYEDTFKSYSKEVDETAAFPKANIQALVDIGYTRLTLPKEYGGDGIRVTDMILFQETIASFDSATGLSIGWHQGVVGELYEKIIWKEDKLRTFANEILNGALVNRAASEAQTGSPTRGGRPGTSAVKRGNKWIISGQKNFTTMSPVLTHFLVSAWVEEKQGIGFFLVNRNSSGLSIKETWDVIAMRGTESHDLVLDRVEVTEENFVEFSFGPRSSNINGWILHIPACYLGIAQAARDYAVKFAIEHSPNSIHGSISQLPNVQRLIGQMDLELMKARHFLYSTAAAYDDLSRRPYITNELAAAKYIVTNSAITIVDQAMRIVGAKSLQMSNPLQRYYRDVRAGLHNPPMDDMTISKLAQTAINEAENQ</sequence>
<dbReference type="InterPro" id="IPR009100">
    <property type="entry name" value="AcylCoA_DH/oxidase_NM_dom_sf"/>
</dbReference>
<dbReference type="InterPro" id="IPR046373">
    <property type="entry name" value="Acyl-CoA_Oxase/DH_mid-dom_sf"/>
</dbReference>
<feature type="compositionally biased region" description="Low complexity" evidence="7">
    <location>
        <begin position="132"/>
        <end position="144"/>
    </location>
</feature>
<dbReference type="Proteomes" id="UP001619911">
    <property type="component" value="Unassembled WGS sequence"/>
</dbReference>
<dbReference type="InterPro" id="IPR006091">
    <property type="entry name" value="Acyl-CoA_Oxase/DH_mid-dom"/>
</dbReference>
<evidence type="ECO:0000256" key="7">
    <source>
        <dbReference type="SAM" id="MobiDB-lite"/>
    </source>
</evidence>
<keyword evidence="5 6" id="KW-0560">Oxidoreductase</keyword>
<dbReference type="SUPFAM" id="SSF47203">
    <property type="entry name" value="Acyl-CoA dehydrogenase C-terminal domain-like"/>
    <property type="match status" value="1"/>
</dbReference>
<dbReference type="InterPro" id="IPR036250">
    <property type="entry name" value="AcylCo_DH-like_C"/>
</dbReference>
<dbReference type="CDD" id="cd00567">
    <property type="entry name" value="ACAD"/>
    <property type="match status" value="1"/>
</dbReference>
<dbReference type="InterPro" id="IPR013786">
    <property type="entry name" value="AcylCoA_DH/ox_N"/>
</dbReference>
<evidence type="ECO:0000256" key="5">
    <source>
        <dbReference type="ARBA" id="ARBA00023002"/>
    </source>
</evidence>
<accession>A0ABW8I8E0</accession>
<dbReference type="Gene3D" id="1.20.140.10">
    <property type="entry name" value="Butyryl-CoA Dehydrogenase, subunit A, domain 3"/>
    <property type="match status" value="1"/>
</dbReference>
<dbReference type="EC" id="1.-.-.-" evidence="11"/>
<dbReference type="Gene3D" id="1.10.540.10">
    <property type="entry name" value="Acyl-CoA dehydrogenase/oxidase, N-terminal domain"/>
    <property type="match status" value="1"/>
</dbReference>
<dbReference type="Gene3D" id="2.40.110.10">
    <property type="entry name" value="Butyryl-CoA Dehydrogenase, subunit A, domain 2"/>
    <property type="match status" value="1"/>
</dbReference>
<evidence type="ECO:0000259" key="9">
    <source>
        <dbReference type="Pfam" id="PF02770"/>
    </source>
</evidence>
<evidence type="ECO:0000256" key="4">
    <source>
        <dbReference type="ARBA" id="ARBA00022827"/>
    </source>
</evidence>
<reference evidence="11 12" key="1">
    <citation type="submission" date="2023-07" db="EMBL/GenBank/DDBJ databases">
        <title>Bacillus lucianemedeirus sp. nov, a new species isolated from an immunobiological production facility.</title>
        <authorList>
            <person name="Costa L.V."/>
            <person name="Miranda R.V.S.L."/>
            <person name="Brandao M.L.L."/>
            <person name="Reis C.M.F."/>
            <person name="Frazao A.M."/>
            <person name="Cruz F.V."/>
            <person name="Baio P.V.P."/>
            <person name="Veras J.F.C."/>
            <person name="Ramos J.N."/>
            <person name="Vieira V."/>
        </authorList>
    </citation>
    <scope>NUCLEOTIDE SEQUENCE [LARGE SCALE GENOMIC DNA]</scope>
    <source>
        <strain evidence="11 12">B190/17</strain>
    </source>
</reference>
<protein>
    <submittedName>
        <fullName evidence="11">Acyl-CoA dehydrogenase family protein</fullName>
        <ecNumber evidence="11">1.-.-.-</ecNumber>
    </submittedName>
</protein>
<dbReference type="PIRSF" id="PIRSF016578">
    <property type="entry name" value="HsaA"/>
    <property type="match status" value="1"/>
</dbReference>
<comment type="cofactor">
    <cofactor evidence="1 6">
        <name>FAD</name>
        <dbReference type="ChEBI" id="CHEBI:57692"/>
    </cofactor>
</comment>
<feature type="domain" description="Acyl-CoA dehydrogenase/oxidase C-terminal" evidence="8">
    <location>
        <begin position="245"/>
        <end position="361"/>
    </location>
</feature>
<name>A0ABW8I8E0_9BACI</name>
<evidence type="ECO:0000256" key="1">
    <source>
        <dbReference type="ARBA" id="ARBA00001974"/>
    </source>
</evidence>
<gene>
    <name evidence="11" type="ORF">QYG89_08845</name>
</gene>
<evidence type="ECO:0000259" key="10">
    <source>
        <dbReference type="Pfam" id="PF02771"/>
    </source>
</evidence>
<keyword evidence="12" id="KW-1185">Reference proteome</keyword>
<feature type="domain" description="Acyl-CoA oxidase/dehydrogenase middle" evidence="9">
    <location>
        <begin position="126"/>
        <end position="218"/>
    </location>
</feature>
<comment type="caution">
    <text evidence="11">The sequence shown here is derived from an EMBL/GenBank/DDBJ whole genome shotgun (WGS) entry which is preliminary data.</text>
</comment>
<dbReference type="EMBL" id="JAUIYO010000005">
    <property type="protein sequence ID" value="MFK2825777.1"/>
    <property type="molecule type" value="Genomic_DNA"/>
</dbReference>